<dbReference type="RefSeq" id="WP_310076003.1">
    <property type="nucleotide sequence ID" value="NZ_JAVDVX010000010.1"/>
</dbReference>
<evidence type="ECO:0000313" key="3">
    <source>
        <dbReference type="Proteomes" id="UP001253595"/>
    </source>
</evidence>
<reference evidence="2 3" key="1">
    <citation type="submission" date="2023-07" db="EMBL/GenBank/DDBJ databases">
        <title>Sorghum-associated microbial communities from plants grown in Nebraska, USA.</title>
        <authorList>
            <person name="Schachtman D."/>
        </authorList>
    </citation>
    <scope>NUCLEOTIDE SEQUENCE [LARGE SCALE GENOMIC DNA]</scope>
    <source>
        <strain evidence="2 3">BE190</strain>
    </source>
</reference>
<dbReference type="Proteomes" id="UP001253595">
    <property type="component" value="Unassembled WGS sequence"/>
</dbReference>
<evidence type="ECO:0000256" key="1">
    <source>
        <dbReference type="SAM" id="SignalP"/>
    </source>
</evidence>
<keyword evidence="3" id="KW-1185">Reference proteome</keyword>
<protein>
    <recommendedName>
        <fullName evidence="4">Solute-binding protein family 3/N-terminal domain-containing protein</fullName>
    </recommendedName>
</protein>
<dbReference type="EMBL" id="JAVDVX010000010">
    <property type="protein sequence ID" value="MDR7092044.1"/>
    <property type="molecule type" value="Genomic_DNA"/>
</dbReference>
<evidence type="ECO:0000313" key="2">
    <source>
        <dbReference type="EMBL" id="MDR7092044.1"/>
    </source>
</evidence>
<evidence type="ECO:0008006" key="4">
    <source>
        <dbReference type="Google" id="ProtNLM"/>
    </source>
</evidence>
<feature type="signal peptide" evidence="1">
    <location>
        <begin position="1"/>
        <end position="21"/>
    </location>
</feature>
<feature type="chain" id="PRO_5047493937" description="Solute-binding protein family 3/N-terminal domain-containing protein" evidence="1">
    <location>
        <begin position="22"/>
        <end position="305"/>
    </location>
</feature>
<accession>A0ABU1V3Q2</accession>
<keyword evidence="1" id="KW-0732">Signal</keyword>
<gene>
    <name evidence="2" type="ORF">J2X05_004084</name>
</gene>
<proteinExistence type="predicted"/>
<comment type="caution">
    <text evidence="2">The sequence shown here is derived from an EMBL/GenBank/DDBJ whole genome shotgun (WGS) entry which is preliminary data.</text>
</comment>
<dbReference type="Gene3D" id="3.40.190.10">
    <property type="entry name" value="Periplasmic binding protein-like II"/>
    <property type="match status" value="2"/>
</dbReference>
<dbReference type="SUPFAM" id="SSF53850">
    <property type="entry name" value="Periplasmic binding protein-like II"/>
    <property type="match status" value="1"/>
</dbReference>
<organism evidence="2 3">
    <name type="scientific">Cellvibrio fibrivorans</name>
    <dbReference type="NCBI Taxonomy" id="126350"/>
    <lineage>
        <taxon>Bacteria</taxon>
        <taxon>Pseudomonadati</taxon>
        <taxon>Pseudomonadota</taxon>
        <taxon>Gammaproteobacteria</taxon>
        <taxon>Cellvibrionales</taxon>
        <taxon>Cellvibrionaceae</taxon>
        <taxon>Cellvibrio</taxon>
    </lineage>
</organism>
<sequence length="305" mass="34718">MKLWFTNLCVLVLLWPSWLCAAELSVLHIAKPRASDDPAYLYFSGLLQKALEKGAKGRAVPQLVITIEMAEDRMVRELRADRIIDIFWLGGSKERARNLLMVPVPLERGLVGYRQFIIRKERIAEFDAIKTLADLAKFKACHGAQWGDTEILRAAHLPLVISVNYESLFKQLAAGRCDYFPRGIHQGKVEVSSRAAAFPDLIVYEPLMLHYTFATYFYVHPKNHALAQWLQDGLEKMIDDGELIAYMQEQEHTRHAFPLSGAEPKRFLTLPNSNLPALSDEKNPRYWFQSSDFVVQDSASSPAQN</sequence>
<name>A0ABU1V3Q2_9GAMM</name>